<sequence length="118" mass="13042">MTDTPTLRGVLIPADPDQPVKLVHYEPQHVAKAIGAEWFELLYSVELSGLDLVLVVDEEGQRQYRAFNGRASGFRGWPLVGDVLVAAEGLDDEGDRELTSLTDHQLTWLASILGEVQK</sequence>
<evidence type="ECO:0000313" key="2">
    <source>
        <dbReference type="EMBL" id="PFG16314.1"/>
    </source>
</evidence>
<organism evidence="2 3">
    <name type="scientific">Propionicimonas paludicola</name>
    <dbReference type="NCBI Taxonomy" id="185243"/>
    <lineage>
        <taxon>Bacteria</taxon>
        <taxon>Bacillati</taxon>
        <taxon>Actinomycetota</taxon>
        <taxon>Actinomycetes</taxon>
        <taxon>Propionibacteriales</taxon>
        <taxon>Nocardioidaceae</taxon>
        <taxon>Propionicimonas</taxon>
    </lineage>
</organism>
<dbReference type="AlphaFoldDB" id="A0A2A9CPG0"/>
<evidence type="ECO:0000313" key="3">
    <source>
        <dbReference type="Proteomes" id="UP000226079"/>
    </source>
</evidence>
<accession>A0A2A9CPG0</accession>
<feature type="domain" description="DUF3846" evidence="1">
    <location>
        <begin position="12"/>
        <end position="107"/>
    </location>
</feature>
<reference evidence="2 3" key="1">
    <citation type="submission" date="2017-10" db="EMBL/GenBank/DDBJ databases">
        <title>Sequencing the genomes of 1000 actinobacteria strains.</title>
        <authorList>
            <person name="Klenk H.-P."/>
        </authorList>
    </citation>
    <scope>NUCLEOTIDE SEQUENCE [LARGE SCALE GENOMIC DNA]</scope>
    <source>
        <strain evidence="2 3">DSM 15597</strain>
    </source>
</reference>
<dbReference type="RefSeq" id="WP_098459868.1">
    <property type="nucleotide sequence ID" value="NZ_PDJC01000001.1"/>
</dbReference>
<protein>
    <recommendedName>
        <fullName evidence="1">DUF3846 domain-containing protein</fullName>
    </recommendedName>
</protein>
<dbReference type="Proteomes" id="UP000226079">
    <property type="component" value="Unassembled WGS sequence"/>
</dbReference>
<comment type="caution">
    <text evidence="2">The sequence shown here is derived from an EMBL/GenBank/DDBJ whole genome shotgun (WGS) entry which is preliminary data.</text>
</comment>
<proteinExistence type="predicted"/>
<evidence type="ECO:0000259" key="1">
    <source>
        <dbReference type="Pfam" id="PF12957"/>
    </source>
</evidence>
<name>A0A2A9CPG0_9ACTN</name>
<dbReference type="EMBL" id="PDJC01000001">
    <property type="protein sequence ID" value="PFG16314.1"/>
    <property type="molecule type" value="Genomic_DNA"/>
</dbReference>
<dbReference type="Pfam" id="PF12957">
    <property type="entry name" value="DUF3846"/>
    <property type="match status" value="1"/>
</dbReference>
<dbReference type="OrthoDB" id="5518003at2"/>
<keyword evidence="3" id="KW-1185">Reference proteome</keyword>
<dbReference type="InterPro" id="IPR024559">
    <property type="entry name" value="DUF3846"/>
</dbReference>
<gene>
    <name evidence="2" type="ORF">ATK74_0848</name>
</gene>